<evidence type="ECO:0000313" key="2">
    <source>
        <dbReference type="EMBL" id="RDX42283.1"/>
    </source>
</evidence>
<protein>
    <submittedName>
        <fullName evidence="2">Uncharacterized protein</fullName>
    </submittedName>
</protein>
<accession>A0A371CPR4</accession>
<sequence>MQSNSRQDKHDAYEDSEDEDFYASMPPECRDLFQSLDSVEIPPMERSPAFYFLEAWELYMDLDIPGTPSSQGRAVAALLQIALAAAQGAYQIDSGQAEDAREAMRGAMRTIVAMVQSGMQVQKEMKRENIASEATAACTSTAPPSTAPPSTASASTASASTASTSTASTSTASTALASTSTASTALAANSRASNSLASIALTSNTIPSTARASACALTTITTTARVSPNLVSPALTSLPATVTLSTSRTTSPPLAKRARTTSESAPDVKNSRASSGPSTKHGTTPAPKVSTRNRYGSELPVFRTPGFGVRQPSGSSGRRDEWSIRIAPEAENIPGPCTSSRYRARTLSATPAKHI</sequence>
<organism evidence="2 3">
    <name type="scientific">Lentinus brumalis</name>
    <dbReference type="NCBI Taxonomy" id="2498619"/>
    <lineage>
        <taxon>Eukaryota</taxon>
        <taxon>Fungi</taxon>
        <taxon>Dikarya</taxon>
        <taxon>Basidiomycota</taxon>
        <taxon>Agaricomycotina</taxon>
        <taxon>Agaricomycetes</taxon>
        <taxon>Polyporales</taxon>
        <taxon>Polyporaceae</taxon>
        <taxon>Lentinus</taxon>
    </lineage>
</organism>
<feature type="compositionally biased region" description="Polar residues" evidence="1">
    <location>
        <begin position="271"/>
        <end position="282"/>
    </location>
</feature>
<gene>
    <name evidence="2" type="ORF">OH76DRAFT_1488787</name>
</gene>
<feature type="compositionally biased region" description="Basic and acidic residues" evidence="1">
    <location>
        <begin position="1"/>
        <end position="13"/>
    </location>
</feature>
<evidence type="ECO:0000313" key="3">
    <source>
        <dbReference type="Proteomes" id="UP000256964"/>
    </source>
</evidence>
<reference evidence="2 3" key="1">
    <citation type="journal article" date="2018" name="Biotechnol. Biofuels">
        <title>Integrative visual omics of the white-rot fungus Polyporus brumalis exposes the biotechnological potential of its oxidative enzymes for delignifying raw plant biomass.</title>
        <authorList>
            <person name="Miyauchi S."/>
            <person name="Rancon A."/>
            <person name="Drula E."/>
            <person name="Hage H."/>
            <person name="Chaduli D."/>
            <person name="Favel A."/>
            <person name="Grisel S."/>
            <person name="Henrissat B."/>
            <person name="Herpoel-Gimbert I."/>
            <person name="Ruiz-Duenas F.J."/>
            <person name="Chevret D."/>
            <person name="Hainaut M."/>
            <person name="Lin J."/>
            <person name="Wang M."/>
            <person name="Pangilinan J."/>
            <person name="Lipzen A."/>
            <person name="Lesage-Meessen L."/>
            <person name="Navarro D."/>
            <person name="Riley R."/>
            <person name="Grigoriev I.V."/>
            <person name="Zhou S."/>
            <person name="Raouche S."/>
            <person name="Rosso M.N."/>
        </authorList>
    </citation>
    <scope>NUCLEOTIDE SEQUENCE [LARGE SCALE GENOMIC DNA]</scope>
    <source>
        <strain evidence="2 3">BRFM 1820</strain>
    </source>
</reference>
<proteinExistence type="predicted"/>
<dbReference type="EMBL" id="KZ857488">
    <property type="protein sequence ID" value="RDX42283.1"/>
    <property type="molecule type" value="Genomic_DNA"/>
</dbReference>
<feature type="region of interest" description="Disordered" evidence="1">
    <location>
        <begin position="243"/>
        <end position="320"/>
    </location>
</feature>
<dbReference type="AlphaFoldDB" id="A0A371CPR4"/>
<keyword evidence="3" id="KW-1185">Reference proteome</keyword>
<name>A0A371CPR4_9APHY</name>
<dbReference type="Proteomes" id="UP000256964">
    <property type="component" value="Unassembled WGS sequence"/>
</dbReference>
<feature type="region of interest" description="Disordered" evidence="1">
    <location>
        <begin position="1"/>
        <end position="24"/>
    </location>
</feature>
<feature type="region of interest" description="Disordered" evidence="1">
    <location>
        <begin position="135"/>
        <end position="156"/>
    </location>
</feature>
<feature type="compositionally biased region" description="Low complexity" evidence="1">
    <location>
        <begin position="243"/>
        <end position="253"/>
    </location>
</feature>
<evidence type="ECO:0000256" key="1">
    <source>
        <dbReference type="SAM" id="MobiDB-lite"/>
    </source>
</evidence>